<evidence type="ECO:0000256" key="7">
    <source>
        <dbReference type="ARBA" id="ARBA00022679"/>
    </source>
</evidence>
<gene>
    <name evidence="13" type="ORF">K4G66_20345</name>
</gene>
<evidence type="ECO:0000256" key="9">
    <source>
        <dbReference type="RuleBase" id="RU365100"/>
    </source>
</evidence>
<reference evidence="13" key="2">
    <citation type="journal article" date="2024" name="Antonie Van Leeuwenhoek">
        <title>Roseihalotalea indica gen. nov., sp. nov., a halophilic Bacteroidetes from mesopelagic Southwest Indian Ocean with higher carbohydrate metabolic potential.</title>
        <authorList>
            <person name="Chen B."/>
            <person name="Zhang M."/>
            <person name="Lin D."/>
            <person name="Ye J."/>
            <person name="Tang K."/>
        </authorList>
    </citation>
    <scope>NUCLEOTIDE SEQUENCE</scope>
    <source>
        <strain evidence="13">TK19036</strain>
    </source>
</reference>
<dbReference type="PIRSF" id="PIRSF000484">
    <property type="entry name" value="NAPRT"/>
    <property type="match status" value="1"/>
</dbReference>
<name>A0AA49GJZ6_9BACT</name>
<dbReference type="Pfam" id="PF04095">
    <property type="entry name" value="NAPRTase"/>
    <property type="match status" value="1"/>
</dbReference>
<feature type="domain" description="Nicotinate/nicotinamide phosphoribosyltransferase" evidence="10">
    <location>
        <begin position="167"/>
        <end position="349"/>
    </location>
</feature>
<comment type="function">
    <text evidence="9">Catalyzes the first step in the biosynthesis of NAD from nicotinic acid, the ATP-dependent synthesis of beta-nicotinate D-ribonucleotide from nicotinate and 5-phospho-D-ribose 1-phosphate.</text>
</comment>
<comment type="similarity">
    <text evidence="2 9">Belongs to the NAPRTase family.</text>
</comment>
<feature type="domain" description="Nicotinate phosphoribosyltransferase N-terminal" evidence="11">
    <location>
        <begin position="14"/>
        <end position="144"/>
    </location>
</feature>
<evidence type="ECO:0000256" key="6">
    <source>
        <dbReference type="ARBA" id="ARBA00022642"/>
    </source>
</evidence>
<evidence type="ECO:0000259" key="10">
    <source>
        <dbReference type="Pfam" id="PF04095"/>
    </source>
</evidence>
<dbReference type="GO" id="GO:0005829">
    <property type="term" value="C:cytosol"/>
    <property type="evidence" value="ECO:0007669"/>
    <property type="project" value="TreeGrafter"/>
</dbReference>
<dbReference type="GO" id="GO:0034355">
    <property type="term" value="P:NAD+ biosynthetic process via the salvage pathway"/>
    <property type="evidence" value="ECO:0007669"/>
    <property type="project" value="TreeGrafter"/>
</dbReference>
<evidence type="ECO:0000313" key="13">
    <source>
        <dbReference type="EMBL" id="WKN34728.1"/>
    </source>
</evidence>
<dbReference type="AlphaFoldDB" id="A0AA49GJZ6"/>
<dbReference type="InterPro" id="IPR040727">
    <property type="entry name" value="NAPRTase_N"/>
</dbReference>
<reference evidence="13" key="1">
    <citation type="journal article" date="2023" name="Comput. Struct. Biotechnol. J.">
        <title>Discovery of a novel marine Bacteroidetes with a rich repertoire of carbohydrate-active enzymes.</title>
        <authorList>
            <person name="Chen B."/>
            <person name="Liu G."/>
            <person name="Chen Q."/>
            <person name="Wang H."/>
            <person name="Liu L."/>
            <person name="Tang K."/>
        </authorList>
    </citation>
    <scope>NUCLEOTIDE SEQUENCE</scope>
    <source>
        <strain evidence="13">TK19036</strain>
    </source>
</reference>
<accession>A0AA49GJZ6</accession>
<dbReference type="SUPFAM" id="SSF54675">
    <property type="entry name" value="Nicotinate/Quinolinate PRTase N-terminal domain-like"/>
    <property type="match status" value="1"/>
</dbReference>
<dbReference type="EC" id="6.3.4.21" evidence="3 9"/>
<comment type="pathway">
    <text evidence="1 9">Cofactor biosynthesis; NAD(+) biosynthesis; nicotinate D-ribonucleotide from nicotinate: step 1/1.</text>
</comment>
<dbReference type="NCBIfam" id="NF009131">
    <property type="entry name" value="PRK12484.1"/>
    <property type="match status" value="1"/>
</dbReference>
<organism evidence="13">
    <name type="scientific">Roseihalotalea indica</name>
    <dbReference type="NCBI Taxonomy" id="2867963"/>
    <lineage>
        <taxon>Bacteria</taxon>
        <taxon>Pseudomonadati</taxon>
        <taxon>Bacteroidota</taxon>
        <taxon>Cytophagia</taxon>
        <taxon>Cytophagales</taxon>
        <taxon>Catalimonadaceae</taxon>
        <taxon>Roseihalotalea</taxon>
    </lineage>
</organism>
<dbReference type="Gene3D" id="3.20.20.70">
    <property type="entry name" value="Aldolase class I"/>
    <property type="match status" value="1"/>
</dbReference>
<dbReference type="SUPFAM" id="SSF51690">
    <property type="entry name" value="Nicotinate/Quinolinate PRTase C-terminal domain-like"/>
    <property type="match status" value="1"/>
</dbReference>
<evidence type="ECO:0000259" key="11">
    <source>
        <dbReference type="Pfam" id="PF17767"/>
    </source>
</evidence>
<proteinExistence type="inferred from homology"/>
<dbReference type="Pfam" id="PF17956">
    <property type="entry name" value="NAPRTase_C"/>
    <property type="match status" value="1"/>
</dbReference>
<dbReference type="InterPro" id="IPR006405">
    <property type="entry name" value="Nic_PRibTrfase_pncB"/>
</dbReference>
<protein>
    <recommendedName>
        <fullName evidence="3 9">Nicotinate phosphoribosyltransferase</fullName>
        <ecNumber evidence="3 9">6.3.4.21</ecNumber>
    </recommendedName>
</protein>
<dbReference type="NCBIfam" id="TIGR01513">
    <property type="entry name" value="NAPRTase_put"/>
    <property type="match status" value="1"/>
</dbReference>
<dbReference type="FunFam" id="3.20.20.70:FF:000076">
    <property type="entry name" value="Nicotinate phosphoribosyltransferase"/>
    <property type="match status" value="1"/>
</dbReference>
<dbReference type="CDD" id="cd01570">
    <property type="entry name" value="NAPRTase_A"/>
    <property type="match status" value="1"/>
</dbReference>
<dbReference type="PANTHER" id="PTHR11098:SF1">
    <property type="entry name" value="NICOTINATE PHOSPHORIBOSYLTRANSFERASE"/>
    <property type="match status" value="1"/>
</dbReference>
<comment type="catalytic activity">
    <reaction evidence="8 9">
        <text>5-phospho-alpha-D-ribose 1-diphosphate + nicotinate + ATP + H2O = nicotinate beta-D-ribonucleotide + ADP + phosphate + diphosphate</text>
        <dbReference type="Rhea" id="RHEA:36163"/>
        <dbReference type="ChEBI" id="CHEBI:15377"/>
        <dbReference type="ChEBI" id="CHEBI:30616"/>
        <dbReference type="ChEBI" id="CHEBI:32544"/>
        <dbReference type="ChEBI" id="CHEBI:33019"/>
        <dbReference type="ChEBI" id="CHEBI:43474"/>
        <dbReference type="ChEBI" id="CHEBI:57502"/>
        <dbReference type="ChEBI" id="CHEBI:58017"/>
        <dbReference type="ChEBI" id="CHEBI:456216"/>
        <dbReference type="EC" id="6.3.4.21"/>
    </reaction>
</comment>
<sequence>MNLTNNLYTSSLALLTDFYQITMAYGYWKTGIAEKESVFNLFYRKNPFNGGFAINSGLSYVIDLLKSFRFTDTDVSYLATINGQDNKPLFEPEFLEYLKNLKFSCDIDAIPEGKVVFPHEPLVRVKGPIIQCQLIESPLLNIINYQTLIATKAARIHVAAKGEPVLEFGLRRAQGIDGAIAASRAAYIGGCTSTSNVLAGKLFGIPVSGTHAHSWIMAFDDELSAFKAYAEAMPNNCILLVDTYNTLEGVKKAVEVGKILREKGKELLGVRIDSGDLAYFSIEARKLLDEAGFTNAKIVASNDLDENIISSLRSQDAKIDVWGIGTKLVTAYDQPALGAVYKLSALKEEDGWKYKIKLSEQAIKVNNPGIQQVRRFYYEENGSKHLLADMLYDTLQPLGDKHKIIDPMDITRRKVIQADEASFEELLIPVFRDGQPVYESPNIQTIRDTTLQSLAELPKGVKRFVNPHSYPVGLEEKLFTTKTDLILKLRNLAD</sequence>
<dbReference type="EMBL" id="CP120682">
    <property type="protein sequence ID" value="WKN34728.1"/>
    <property type="molecule type" value="Genomic_DNA"/>
</dbReference>
<dbReference type="Gene3D" id="3.20.140.10">
    <property type="entry name" value="nicotinate phosphoribosyltransferase"/>
    <property type="match status" value="1"/>
</dbReference>
<evidence type="ECO:0000256" key="3">
    <source>
        <dbReference type="ARBA" id="ARBA00013236"/>
    </source>
</evidence>
<evidence type="ECO:0000256" key="4">
    <source>
        <dbReference type="ARBA" id="ARBA00022553"/>
    </source>
</evidence>
<dbReference type="PANTHER" id="PTHR11098">
    <property type="entry name" value="NICOTINATE PHOSPHORIBOSYLTRANSFERASE"/>
    <property type="match status" value="1"/>
</dbReference>
<evidence type="ECO:0000256" key="8">
    <source>
        <dbReference type="ARBA" id="ARBA00048668"/>
    </source>
</evidence>
<comment type="PTM">
    <text evidence="9">Transiently phosphorylated on a His residue during the reaction cycle. Phosphorylation strongly increases the affinity for substrates and increases the rate of nicotinate D-ribonucleotide production. Dephosphorylation regenerates the low-affinity form of the enzyme, leading to product release.</text>
</comment>
<evidence type="ECO:0000256" key="1">
    <source>
        <dbReference type="ARBA" id="ARBA00004952"/>
    </source>
</evidence>
<dbReference type="InterPro" id="IPR013785">
    <property type="entry name" value="Aldolase_TIM"/>
</dbReference>
<dbReference type="NCBIfam" id="NF006695">
    <property type="entry name" value="PRK09243.1-2"/>
    <property type="match status" value="1"/>
</dbReference>
<dbReference type="Pfam" id="PF17767">
    <property type="entry name" value="NAPRTase_N"/>
    <property type="match status" value="1"/>
</dbReference>
<keyword evidence="13" id="KW-0328">Glycosyltransferase</keyword>
<dbReference type="GO" id="GO:0047280">
    <property type="term" value="F:nicotinamide phosphoribosyltransferase activity"/>
    <property type="evidence" value="ECO:0007669"/>
    <property type="project" value="UniProtKB-ARBA"/>
</dbReference>
<feature type="domain" description="Nicotinate phosphoribosyltransferase C-terminal" evidence="12">
    <location>
        <begin position="371"/>
        <end position="482"/>
    </location>
</feature>
<dbReference type="InterPro" id="IPR007229">
    <property type="entry name" value="Nic_PRibTrfase-Fam"/>
</dbReference>
<evidence type="ECO:0000259" key="12">
    <source>
        <dbReference type="Pfam" id="PF17956"/>
    </source>
</evidence>
<keyword evidence="5 9" id="KW-0436">Ligase</keyword>
<evidence type="ECO:0000256" key="5">
    <source>
        <dbReference type="ARBA" id="ARBA00022598"/>
    </source>
</evidence>
<keyword evidence="4" id="KW-0597">Phosphoprotein</keyword>
<dbReference type="InterPro" id="IPR041619">
    <property type="entry name" value="NAPRTase_C"/>
</dbReference>
<keyword evidence="7 9" id="KW-0808">Transferase</keyword>
<dbReference type="InterPro" id="IPR036068">
    <property type="entry name" value="Nicotinate_pribotase-like_C"/>
</dbReference>
<dbReference type="GO" id="GO:0004516">
    <property type="term" value="F:nicotinate phosphoribosyltransferase activity"/>
    <property type="evidence" value="ECO:0007669"/>
    <property type="project" value="UniProtKB-UniRule"/>
</dbReference>
<keyword evidence="6 9" id="KW-0662">Pyridine nucleotide biosynthesis</keyword>
<evidence type="ECO:0000256" key="2">
    <source>
        <dbReference type="ARBA" id="ARBA00010897"/>
    </source>
</evidence>
<dbReference type="InterPro" id="IPR041525">
    <property type="entry name" value="N/Namide_PRibTrfase"/>
</dbReference>